<accession>A0A501PPY6</accession>
<dbReference type="RefSeq" id="WP_139937840.1">
    <property type="nucleotide sequence ID" value="NZ_JBHSYP010000022.1"/>
</dbReference>
<dbReference type="OrthoDB" id="8194627at2"/>
<dbReference type="Pfam" id="PF10098">
    <property type="entry name" value="DUF2336"/>
    <property type="match status" value="1"/>
</dbReference>
<name>A0A501PPY6_9PROT</name>
<dbReference type="Proteomes" id="UP000319148">
    <property type="component" value="Unassembled WGS sequence"/>
</dbReference>
<protein>
    <submittedName>
        <fullName evidence="1">DUF2336 domain-containing protein</fullName>
    </submittedName>
</protein>
<comment type="caution">
    <text evidence="1">The sequence shown here is derived from an EMBL/GenBank/DDBJ whole genome shotgun (WGS) entry which is preliminary data.</text>
</comment>
<gene>
    <name evidence="1" type="ORF">FIV46_00465</name>
</gene>
<dbReference type="AlphaFoldDB" id="A0A501PPY6"/>
<evidence type="ECO:0000313" key="2">
    <source>
        <dbReference type="Proteomes" id="UP000319148"/>
    </source>
</evidence>
<sequence length="376" mass="42261">MGALDKGYKADELIRLAADKSVSARNELVENITDLFLTPGGRLNEHERALMNDILSKLILNVEQHIRRELARRLADSMDLSGELVGMLANDKIEIARPVLEKNKLLQDAQLIEVIRNRTDAHRLAIAIREDVSAEVSDELIEHGSEDVVEALINNSSAEISEASMEYLVAESKSLDRFQEPLLSRQDLPPGLAFRMYWWVSAALRRRIIKEFEVDETLLDDAIEMATKHSIQQAEEEDSVMDKALKLVRKLDDENKLNTTFVLQALRQEKVNLAVAGLSQIAGLSVKIVWRAFRERTGESLAVIAKSIGLSKEEFTSLFLLVMQTRSGGKARATSLLKSILTMYNDIKAANARAAVRHWQRDLGYQDALTDMKEAI</sequence>
<reference evidence="2" key="1">
    <citation type="submission" date="2019-06" db="EMBL/GenBank/DDBJ databases">
        <title>The complete genome of Emcibacter congregatus ZYLT.</title>
        <authorList>
            <person name="Zhao Z."/>
        </authorList>
    </citation>
    <scope>NUCLEOTIDE SEQUENCE [LARGE SCALE GENOMIC DNA]</scope>
    <source>
        <strain evidence="2">MCCC 1A06723</strain>
    </source>
</reference>
<dbReference type="InterPro" id="IPR019285">
    <property type="entry name" value="DUF2336"/>
</dbReference>
<evidence type="ECO:0000313" key="1">
    <source>
        <dbReference type="EMBL" id="TPD62590.1"/>
    </source>
</evidence>
<organism evidence="1 2">
    <name type="scientific">Emcibacter nanhaiensis</name>
    <dbReference type="NCBI Taxonomy" id="1505037"/>
    <lineage>
        <taxon>Bacteria</taxon>
        <taxon>Pseudomonadati</taxon>
        <taxon>Pseudomonadota</taxon>
        <taxon>Alphaproteobacteria</taxon>
        <taxon>Emcibacterales</taxon>
        <taxon>Emcibacteraceae</taxon>
        <taxon>Emcibacter</taxon>
    </lineage>
</organism>
<dbReference type="EMBL" id="VFIY01000004">
    <property type="protein sequence ID" value="TPD62590.1"/>
    <property type="molecule type" value="Genomic_DNA"/>
</dbReference>
<keyword evidence="2" id="KW-1185">Reference proteome</keyword>
<proteinExistence type="predicted"/>